<sequence>MGVCISKPCGDGCPLRCFLLAAATLVAPSGRLVKQPPIVEGSQQVKCTRVEGLEILPWRCGVLQVFYVYAQQCPGSQLGSAGWHWCPWRLSRKFAGILQYIVRLVPWVHHLAETQPSRLRQSTRRRK</sequence>
<dbReference type="EMBL" id="JACEEZ010020336">
    <property type="protein sequence ID" value="KAG0714670.1"/>
    <property type="molecule type" value="Genomic_DNA"/>
</dbReference>
<dbReference type="Proteomes" id="UP000770661">
    <property type="component" value="Unassembled WGS sequence"/>
</dbReference>
<evidence type="ECO:0000313" key="2">
    <source>
        <dbReference type="Proteomes" id="UP000770661"/>
    </source>
</evidence>
<gene>
    <name evidence="1" type="ORF">GWK47_013647</name>
</gene>
<dbReference type="AlphaFoldDB" id="A0A8J4XV97"/>
<accession>A0A8J4XV97</accession>
<organism evidence="1 2">
    <name type="scientific">Chionoecetes opilio</name>
    <name type="common">Atlantic snow crab</name>
    <name type="synonym">Cancer opilio</name>
    <dbReference type="NCBI Taxonomy" id="41210"/>
    <lineage>
        <taxon>Eukaryota</taxon>
        <taxon>Metazoa</taxon>
        <taxon>Ecdysozoa</taxon>
        <taxon>Arthropoda</taxon>
        <taxon>Crustacea</taxon>
        <taxon>Multicrustacea</taxon>
        <taxon>Malacostraca</taxon>
        <taxon>Eumalacostraca</taxon>
        <taxon>Eucarida</taxon>
        <taxon>Decapoda</taxon>
        <taxon>Pleocyemata</taxon>
        <taxon>Brachyura</taxon>
        <taxon>Eubrachyura</taxon>
        <taxon>Majoidea</taxon>
        <taxon>Majidae</taxon>
        <taxon>Chionoecetes</taxon>
    </lineage>
</organism>
<evidence type="ECO:0000313" key="1">
    <source>
        <dbReference type="EMBL" id="KAG0714670.1"/>
    </source>
</evidence>
<name>A0A8J4XV97_CHIOP</name>
<proteinExistence type="predicted"/>
<comment type="caution">
    <text evidence="1">The sequence shown here is derived from an EMBL/GenBank/DDBJ whole genome shotgun (WGS) entry which is preliminary data.</text>
</comment>
<dbReference type="OrthoDB" id="297643at2759"/>
<protein>
    <submittedName>
        <fullName evidence="1">Uncharacterized protein</fullName>
    </submittedName>
</protein>
<keyword evidence="2" id="KW-1185">Reference proteome</keyword>
<reference evidence="1" key="1">
    <citation type="submission" date="2020-07" db="EMBL/GenBank/DDBJ databases">
        <title>The High-quality genome of the commercially important snow crab, Chionoecetes opilio.</title>
        <authorList>
            <person name="Jeong J.-H."/>
            <person name="Ryu S."/>
        </authorList>
    </citation>
    <scope>NUCLEOTIDE SEQUENCE</scope>
    <source>
        <strain evidence="1">MADBK_172401_WGS</strain>
        <tissue evidence="1">Digestive gland</tissue>
    </source>
</reference>